<dbReference type="EMBL" id="JAFNEN010000547">
    <property type="protein sequence ID" value="KAG8180829.1"/>
    <property type="molecule type" value="Genomic_DNA"/>
</dbReference>
<name>A0AAV6U9N7_9ARAC</name>
<dbReference type="AlphaFoldDB" id="A0AAV6U9N7"/>
<dbReference type="Proteomes" id="UP000827092">
    <property type="component" value="Unassembled WGS sequence"/>
</dbReference>
<gene>
    <name evidence="2" type="ORF">JTE90_005916</name>
</gene>
<organism evidence="2 3">
    <name type="scientific">Oedothorax gibbosus</name>
    <dbReference type="NCBI Taxonomy" id="931172"/>
    <lineage>
        <taxon>Eukaryota</taxon>
        <taxon>Metazoa</taxon>
        <taxon>Ecdysozoa</taxon>
        <taxon>Arthropoda</taxon>
        <taxon>Chelicerata</taxon>
        <taxon>Arachnida</taxon>
        <taxon>Araneae</taxon>
        <taxon>Araneomorphae</taxon>
        <taxon>Entelegynae</taxon>
        <taxon>Araneoidea</taxon>
        <taxon>Linyphiidae</taxon>
        <taxon>Erigoninae</taxon>
        <taxon>Oedothorax</taxon>
    </lineage>
</organism>
<comment type="caution">
    <text evidence="2">The sequence shown here is derived from an EMBL/GenBank/DDBJ whole genome shotgun (WGS) entry which is preliminary data.</text>
</comment>
<evidence type="ECO:0000313" key="3">
    <source>
        <dbReference type="Proteomes" id="UP000827092"/>
    </source>
</evidence>
<protein>
    <submittedName>
        <fullName evidence="2">Uncharacterized protein</fullName>
    </submittedName>
</protein>
<sequence length="89" mass="10159">MNDSCENSTREHCLKIQADSRATESATIFAPPTLLLMWVNVSLIPRNRCNEEGALKIRREEIPEGGRRNAAAWRNPEEHTMRAVRKTVI</sequence>
<reference evidence="2 3" key="1">
    <citation type="journal article" date="2022" name="Nat. Ecol. Evol.">
        <title>A masculinizing supergene underlies an exaggerated male reproductive morph in a spider.</title>
        <authorList>
            <person name="Hendrickx F."/>
            <person name="De Corte Z."/>
            <person name="Sonet G."/>
            <person name="Van Belleghem S.M."/>
            <person name="Kostlbacher S."/>
            <person name="Vangestel C."/>
        </authorList>
    </citation>
    <scope>NUCLEOTIDE SEQUENCE [LARGE SCALE GENOMIC DNA]</scope>
    <source>
        <strain evidence="2">W744_W776</strain>
    </source>
</reference>
<feature type="region of interest" description="Disordered" evidence="1">
    <location>
        <begin position="65"/>
        <end position="89"/>
    </location>
</feature>
<keyword evidence="3" id="KW-1185">Reference proteome</keyword>
<accession>A0AAV6U9N7</accession>
<evidence type="ECO:0000313" key="2">
    <source>
        <dbReference type="EMBL" id="KAG8180829.1"/>
    </source>
</evidence>
<proteinExistence type="predicted"/>
<evidence type="ECO:0000256" key="1">
    <source>
        <dbReference type="SAM" id="MobiDB-lite"/>
    </source>
</evidence>